<gene>
    <name evidence="1" type="ORF">PAP_02170</name>
</gene>
<evidence type="ECO:0000313" key="2">
    <source>
        <dbReference type="Proteomes" id="UP000027981"/>
    </source>
</evidence>
<organism evidence="1 2">
    <name type="scientific">Palaeococcus pacificus DY20341</name>
    <dbReference type="NCBI Taxonomy" id="1343739"/>
    <lineage>
        <taxon>Archaea</taxon>
        <taxon>Methanobacteriati</taxon>
        <taxon>Methanobacteriota</taxon>
        <taxon>Thermococci</taxon>
        <taxon>Thermococcales</taxon>
        <taxon>Thermococcaceae</taxon>
        <taxon>Palaeococcus</taxon>
    </lineage>
</organism>
<name>A0A075LRX2_9EURY</name>
<dbReference type="GeneID" id="24841566"/>
<dbReference type="EMBL" id="CP006019">
    <property type="protein sequence ID" value="AIF68866.1"/>
    <property type="molecule type" value="Genomic_DNA"/>
</dbReference>
<reference evidence="1 2" key="2">
    <citation type="journal article" date="2015" name="Genome Announc.">
        <title>Complete Genome Sequence of Hyperthermophilic Piezophilic Archaeon Palaeococcus pacificus DY20341T, Isolated from Deep-Sea Hydrothermal Sediments.</title>
        <authorList>
            <person name="Zeng X."/>
            <person name="Jebbar M."/>
            <person name="Shao Z."/>
        </authorList>
    </citation>
    <scope>NUCLEOTIDE SEQUENCE [LARGE SCALE GENOMIC DNA]</scope>
    <source>
        <strain evidence="1 2">DY20341</strain>
    </source>
</reference>
<dbReference type="AlphaFoldDB" id="A0A075LRX2"/>
<dbReference type="STRING" id="1343739.PAP_02170"/>
<reference evidence="2" key="1">
    <citation type="submission" date="2013-06" db="EMBL/GenBank/DDBJ databases">
        <title>Complete Genome Sequence of Hyperthermophilic Palaeococcus pacificus DY20341T, Isolated from a Deep-Sea Hydrothermal Sediments.</title>
        <authorList>
            <person name="Zeng X."/>
            <person name="Shao Z."/>
        </authorList>
    </citation>
    <scope>NUCLEOTIDE SEQUENCE [LARGE SCALE GENOMIC DNA]</scope>
    <source>
        <strain evidence="2">DY20341</strain>
    </source>
</reference>
<dbReference type="KEGG" id="ppac:PAP_02170"/>
<evidence type="ECO:0000313" key="1">
    <source>
        <dbReference type="EMBL" id="AIF68866.1"/>
    </source>
</evidence>
<dbReference type="HOGENOM" id="CLU_2152743_0_0_2"/>
<sequence>MARCPICGEALKWEDLMEQMIVLDNFKALLDDKDAFLSTLSEFVFKCPHCEEEFYGKALDMKEASRVFELLNDFKGSIDYERGKVKLKLTNLIALDVMLEEWDKRVGRGK</sequence>
<keyword evidence="2" id="KW-1185">Reference proteome</keyword>
<dbReference type="eggNOG" id="arCOG05853">
    <property type="taxonomic scope" value="Archaea"/>
</dbReference>
<dbReference type="OrthoDB" id="84822at2157"/>
<dbReference type="Proteomes" id="UP000027981">
    <property type="component" value="Chromosome"/>
</dbReference>
<accession>A0A075LRX2</accession>
<proteinExistence type="predicted"/>
<dbReference type="RefSeq" id="WP_048164466.1">
    <property type="nucleotide sequence ID" value="NZ_CP006019.1"/>
</dbReference>
<dbReference type="Gene3D" id="3.10.20.830">
    <property type="entry name" value="Bifunctional heparan sulphate n-deacetylase/n-sulphotransferase"/>
    <property type="match status" value="1"/>
</dbReference>
<protein>
    <submittedName>
        <fullName evidence="1">Uncharacterized protein</fullName>
    </submittedName>
</protein>